<dbReference type="GO" id="GO:0046872">
    <property type="term" value="F:metal ion binding"/>
    <property type="evidence" value="ECO:0007669"/>
    <property type="project" value="UniProtKB-KW"/>
</dbReference>
<accession>A0A0G4H8M2</accession>
<feature type="domain" description="Phosphofructokinase" evidence="11">
    <location>
        <begin position="61"/>
        <end position="433"/>
    </location>
</feature>
<organism evidence="12">
    <name type="scientific">Chromera velia CCMP2878</name>
    <dbReference type="NCBI Taxonomy" id="1169474"/>
    <lineage>
        <taxon>Eukaryota</taxon>
        <taxon>Sar</taxon>
        <taxon>Alveolata</taxon>
        <taxon>Colpodellida</taxon>
        <taxon>Chromeraceae</taxon>
        <taxon>Chromera</taxon>
    </lineage>
</organism>
<dbReference type="InterPro" id="IPR035966">
    <property type="entry name" value="PKF_sf"/>
</dbReference>
<dbReference type="AlphaFoldDB" id="A0A0G4H8M2"/>
<evidence type="ECO:0000256" key="8">
    <source>
        <dbReference type="ARBA" id="ARBA00023152"/>
    </source>
</evidence>
<dbReference type="Gene3D" id="3.40.50.460">
    <property type="entry name" value="Phosphofructokinase domain"/>
    <property type="match status" value="1"/>
</dbReference>
<evidence type="ECO:0000256" key="4">
    <source>
        <dbReference type="ARBA" id="ARBA00022679"/>
    </source>
</evidence>
<keyword evidence="6" id="KW-0418">Kinase</keyword>
<dbReference type="GO" id="GO:0003872">
    <property type="term" value="F:6-phosphofructokinase activity"/>
    <property type="evidence" value="ECO:0007669"/>
    <property type="project" value="InterPro"/>
</dbReference>
<dbReference type="Gene3D" id="3.40.50.450">
    <property type="match status" value="1"/>
</dbReference>
<keyword evidence="3" id="KW-0963">Cytoplasm</keyword>
<dbReference type="PANTHER" id="PTHR43650:SF1">
    <property type="entry name" value="PYROPHOSPHATE--FRUCTOSE 6-PHOSPHATE 1-PHOSPHOTRANSFERASE SUBUNIT BETA 2"/>
    <property type="match status" value="1"/>
</dbReference>
<sequence length="767" mass="84765">MNSLCMDQKARARQGQQFVPQDPYTLRQILLHYPQLCNHHQFAAQEVLHDKYTSPILTGLRVGVVFMSRQAPGITNILWGLFERLSIVGGSVIGFKNGLNGLLESDYIEVERTDLDTSLNQGGMEFLGRSLEHTLMNVENMERARQTCEEMRLDGLVVVGSAYTLSEATLFSEYLLQKSCSTSVIGIPATGSNNVAHELLESCLGFDSTTKVYASLIGNILTDAASMPKYWHFIRLMGRDPSHEVMECALQTHPNFVIIAEEYGAADKTLVHIVQDIADVVCRRAEAGKNFGTVLIPEGLLLHLPNMRNLMAEVNAVVKEAREKDRIKEMRDAMVNIEDGMNSETHWAQLLTPWSLALFKSFPKFIRKELVTSDAAETKLTHIETEELVAQMVKKELEKRKKHGRYSGKFAAVTHFFGYQGRSSLPSAFDCHLGLTHGYLASILVESGLTGYCTTVRGLCGASQSWKLGAIPMTAMMKVMPRTGEYSGVGMDIPLIPSAEVNLESKSFRYMKNALEHWESADRFCNPGPMQFWGEAALFYNRILHEEQAEYLLMLQHVEAYTQILHDTCRFGVEESFLRTAYSILNSLLTLRLHPDDLMAFGLPIAQENLPPALRHHASMARQRFKEHMNSQADAVDASTRARGSMGHPALAPLDSPFPGGGGEEPGSGSPPDVGPPLLIQRHPSWTKEGATAACGTVYRNAPRRQSSQVNLALQQGGPLPSAPWAVQEGALEGTREAIQGPGHSEKNTPGIFSGPAGFSENKPNKL</sequence>
<proteinExistence type="predicted"/>
<dbReference type="VEuPathDB" id="CryptoDB:Cvel_25213"/>
<dbReference type="GO" id="GO:0005829">
    <property type="term" value="C:cytosol"/>
    <property type="evidence" value="ECO:0007669"/>
    <property type="project" value="TreeGrafter"/>
</dbReference>
<dbReference type="PhylomeDB" id="A0A0G4H8M2"/>
<evidence type="ECO:0000256" key="3">
    <source>
        <dbReference type="ARBA" id="ARBA00022490"/>
    </source>
</evidence>
<keyword evidence="7" id="KW-0460">Magnesium</keyword>
<evidence type="ECO:0000256" key="9">
    <source>
        <dbReference type="ARBA" id="ARBA00048072"/>
    </source>
</evidence>
<keyword evidence="4" id="KW-0808">Transferase</keyword>
<evidence type="ECO:0000259" key="11">
    <source>
        <dbReference type="Pfam" id="PF00365"/>
    </source>
</evidence>
<dbReference type="GO" id="GO:0006002">
    <property type="term" value="P:fructose 6-phosphate metabolic process"/>
    <property type="evidence" value="ECO:0007669"/>
    <property type="project" value="InterPro"/>
</dbReference>
<dbReference type="Pfam" id="PF00365">
    <property type="entry name" value="PFK"/>
    <property type="match status" value="1"/>
</dbReference>
<comment type="catalytic activity">
    <reaction evidence="9">
        <text>beta-D-fructose 6-phosphate + diphosphate = beta-D-fructose 1,6-bisphosphate + phosphate + H(+)</text>
        <dbReference type="Rhea" id="RHEA:13613"/>
        <dbReference type="ChEBI" id="CHEBI:15378"/>
        <dbReference type="ChEBI" id="CHEBI:32966"/>
        <dbReference type="ChEBI" id="CHEBI:33019"/>
        <dbReference type="ChEBI" id="CHEBI:43474"/>
        <dbReference type="ChEBI" id="CHEBI:57634"/>
        <dbReference type="EC" id="2.7.1.90"/>
    </reaction>
</comment>
<keyword evidence="5" id="KW-0479">Metal-binding</keyword>
<comment type="function">
    <text evidence="2">Catalyzes the phosphorylation of D-fructose 6-phosphate, the first committing step of glycolysis. Uses inorganic phosphate (PPi) as phosphoryl donor instead of ATP like common ATP-dependent phosphofructokinases (ATP-PFKs), which renders the reaction reversible, and can thus function both in glycolysis and gluconeogenesis. Consistently, PPi-PFK can replace the enzymes of both the forward (ATP-PFK) and reverse (fructose-bisphosphatase (FBPase)) reactions.</text>
</comment>
<keyword evidence="8" id="KW-0324">Glycolysis</keyword>
<comment type="cofactor">
    <cofactor evidence="1">
        <name>Mg(2+)</name>
        <dbReference type="ChEBI" id="CHEBI:18420"/>
    </cofactor>
</comment>
<reference evidence="12" key="1">
    <citation type="submission" date="2014-11" db="EMBL/GenBank/DDBJ databases">
        <authorList>
            <person name="Otto D Thomas"/>
            <person name="Naeem Raeece"/>
        </authorList>
    </citation>
    <scope>NUCLEOTIDE SEQUENCE</scope>
</reference>
<dbReference type="EMBL" id="CDMZ01002013">
    <property type="protein sequence ID" value="CEM40308.1"/>
    <property type="molecule type" value="Genomic_DNA"/>
</dbReference>
<feature type="region of interest" description="Disordered" evidence="10">
    <location>
        <begin position="626"/>
        <end position="681"/>
    </location>
</feature>
<evidence type="ECO:0000256" key="1">
    <source>
        <dbReference type="ARBA" id="ARBA00001946"/>
    </source>
</evidence>
<name>A0A0G4H8M2_9ALVE</name>
<evidence type="ECO:0000256" key="5">
    <source>
        <dbReference type="ARBA" id="ARBA00022723"/>
    </source>
</evidence>
<gene>
    <name evidence="12" type="ORF">Cvel_25213</name>
</gene>
<evidence type="ECO:0000313" key="12">
    <source>
        <dbReference type="EMBL" id="CEM40308.1"/>
    </source>
</evidence>
<dbReference type="PRINTS" id="PR00476">
    <property type="entry name" value="PHFRCTKINASE"/>
</dbReference>
<dbReference type="InterPro" id="IPR022953">
    <property type="entry name" value="ATP_PFK"/>
</dbReference>
<dbReference type="UniPathway" id="UPA00109">
    <property type="reaction ID" value="UER00182"/>
</dbReference>
<evidence type="ECO:0000256" key="2">
    <source>
        <dbReference type="ARBA" id="ARBA00003138"/>
    </source>
</evidence>
<dbReference type="InterPro" id="IPR000023">
    <property type="entry name" value="Phosphofructokinase_dom"/>
</dbReference>
<dbReference type="GO" id="GO:0047334">
    <property type="term" value="F:diphosphate-fructose-6-phosphate 1-phosphotransferase activity"/>
    <property type="evidence" value="ECO:0007669"/>
    <property type="project" value="UniProtKB-EC"/>
</dbReference>
<dbReference type="GO" id="GO:0009749">
    <property type="term" value="P:response to glucose"/>
    <property type="evidence" value="ECO:0007669"/>
    <property type="project" value="TreeGrafter"/>
</dbReference>
<dbReference type="PANTHER" id="PTHR43650">
    <property type="entry name" value="PYROPHOSPHATE--FRUCTOSE 6-PHOSPHATE 1-PHOSPHOTRANSFERASE"/>
    <property type="match status" value="1"/>
</dbReference>
<feature type="region of interest" description="Disordered" evidence="10">
    <location>
        <begin position="709"/>
        <end position="767"/>
    </location>
</feature>
<evidence type="ECO:0000256" key="10">
    <source>
        <dbReference type="SAM" id="MobiDB-lite"/>
    </source>
</evidence>
<protein>
    <recommendedName>
        <fullName evidence="11">Phosphofructokinase domain-containing protein</fullName>
    </recommendedName>
</protein>
<evidence type="ECO:0000256" key="7">
    <source>
        <dbReference type="ARBA" id="ARBA00022842"/>
    </source>
</evidence>
<dbReference type="SUPFAM" id="SSF53784">
    <property type="entry name" value="Phosphofructokinase"/>
    <property type="match status" value="1"/>
</dbReference>
<dbReference type="Gene3D" id="1.10.10.480">
    <property type="entry name" value="Phosphofructokinase, domain 3"/>
    <property type="match status" value="1"/>
</dbReference>
<evidence type="ECO:0000256" key="6">
    <source>
        <dbReference type="ARBA" id="ARBA00022777"/>
    </source>
</evidence>